<dbReference type="EnsemblPlants" id="evm.model.06.514">
    <property type="protein sequence ID" value="cds.evm.model.06.514"/>
    <property type="gene ID" value="evm.TU.06.514"/>
</dbReference>
<dbReference type="InterPro" id="IPR000719">
    <property type="entry name" value="Prot_kinase_dom"/>
</dbReference>
<dbReference type="GO" id="GO:0004672">
    <property type="term" value="F:protein kinase activity"/>
    <property type="evidence" value="ECO:0007669"/>
    <property type="project" value="InterPro"/>
</dbReference>
<dbReference type="Gene3D" id="3.30.200.20">
    <property type="entry name" value="Phosphorylase Kinase, domain 1"/>
    <property type="match status" value="1"/>
</dbReference>
<dbReference type="GO" id="GO:0030686">
    <property type="term" value="C:90S preribosome"/>
    <property type="evidence" value="ECO:0007669"/>
    <property type="project" value="TreeGrafter"/>
</dbReference>
<dbReference type="Proteomes" id="UP000596661">
    <property type="component" value="Chromosome 6"/>
</dbReference>
<dbReference type="GO" id="GO:0000479">
    <property type="term" value="P:endonucleolytic cleavage of tricistronic rRNA transcript (SSU-rRNA, 5.8S rRNA, LSU-rRNA)"/>
    <property type="evidence" value="ECO:0007669"/>
    <property type="project" value="TreeGrafter"/>
</dbReference>
<dbReference type="InterPro" id="IPR011009">
    <property type="entry name" value="Kinase-like_dom_sf"/>
</dbReference>
<dbReference type="GO" id="GO:0034511">
    <property type="term" value="F:U3 snoRNA binding"/>
    <property type="evidence" value="ECO:0007669"/>
    <property type="project" value="TreeGrafter"/>
</dbReference>
<accession>A0A803PYN8</accession>
<evidence type="ECO:0000259" key="1">
    <source>
        <dbReference type="PROSITE" id="PS50011"/>
    </source>
</evidence>
<dbReference type="AlphaFoldDB" id="A0A803PYN8"/>
<dbReference type="Gramene" id="evm.model.06.514">
    <property type="protein sequence ID" value="cds.evm.model.06.514"/>
    <property type="gene ID" value="evm.TU.06.514"/>
</dbReference>
<dbReference type="GO" id="GO:0005525">
    <property type="term" value="F:GTP binding"/>
    <property type="evidence" value="ECO:0007669"/>
    <property type="project" value="TreeGrafter"/>
</dbReference>
<dbReference type="InterPro" id="IPR039761">
    <property type="entry name" value="Bms1/Tsr1"/>
</dbReference>
<dbReference type="PANTHER" id="PTHR12858:SF2">
    <property type="entry name" value="RIBOSOME BIOGENESIS PROTEIN BMS1 HOMOLOG"/>
    <property type="match status" value="1"/>
</dbReference>
<dbReference type="GO" id="GO:0005524">
    <property type="term" value="F:ATP binding"/>
    <property type="evidence" value="ECO:0007669"/>
    <property type="project" value="InterPro"/>
</dbReference>
<reference evidence="2" key="2">
    <citation type="submission" date="2021-03" db="UniProtKB">
        <authorList>
            <consortium name="EnsemblPlants"/>
        </authorList>
    </citation>
    <scope>IDENTIFICATION</scope>
</reference>
<evidence type="ECO:0000313" key="3">
    <source>
        <dbReference type="Proteomes" id="UP000596661"/>
    </source>
</evidence>
<keyword evidence="3" id="KW-1185">Reference proteome</keyword>
<dbReference type="PROSITE" id="PS50011">
    <property type="entry name" value="PROTEIN_KINASE_DOM"/>
    <property type="match status" value="1"/>
</dbReference>
<dbReference type="GO" id="GO:0003924">
    <property type="term" value="F:GTPase activity"/>
    <property type="evidence" value="ECO:0007669"/>
    <property type="project" value="TreeGrafter"/>
</dbReference>
<dbReference type="PANTHER" id="PTHR12858">
    <property type="entry name" value="RIBOSOME BIOGENESIS PROTEIN"/>
    <property type="match status" value="1"/>
</dbReference>
<dbReference type="SUPFAM" id="SSF56112">
    <property type="entry name" value="Protein kinase-like (PK-like)"/>
    <property type="match status" value="1"/>
</dbReference>
<protein>
    <recommendedName>
        <fullName evidence="1">Protein kinase domain-containing protein</fullName>
    </recommendedName>
</protein>
<organism evidence="2 3">
    <name type="scientific">Cannabis sativa</name>
    <name type="common">Hemp</name>
    <name type="synonym">Marijuana</name>
    <dbReference type="NCBI Taxonomy" id="3483"/>
    <lineage>
        <taxon>Eukaryota</taxon>
        <taxon>Viridiplantae</taxon>
        <taxon>Streptophyta</taxon>
        <taxon>Embryophyta</taxon>
        <taxon>Tracheophyta</taxon>
        <taxon>Spermatophyta</taxon>
        <taxon>Magnoliopsida</taxon>
        <taxon>eudicotyledons</taxon>
        <taxon>Gunneridae</taxon>
        <taxon>Pentapetalae</taxon>
        <taxon>rosids</taxon>
        <taxon>fabids</taxon>
        <taxon>Rosales</taxon>
        <taxon>Cannabaceae</taxon>
        <taxon>Cannabis</taxon>
    </lineage>
</organism>
<reference evidence="2" key="1">
    <citation type="submission" date="2018-11" db="EMBL/GenBank/DDBJ databases">
        <authorList>
            <person name="Grassa J C."/>
        </authorList>
    </citation>
    <scope>NUCLEOTIDE SEQUENCE [LARGE SCALE GENOMIC DNA]</scope>
</reference>
<dbReference type="GO" id="GO:0000462">
    <property type="term" value="P:maturation of SSU-rRNA from tricistronic rRNA transcript (SSU-rRNA, 5.8S rRNA, LSU-rRNA)"/>
    <property type="evidence" value="ECO:0007669"/>
    <property type="project" value="TreeGrafter"/>
</dbReference>
<dbReference type="Pfam" id="PF00069">
    <property type="entry name" value="Pkinase"/>
    <property type="match status" value="1"/>
</dbReference>
<sequence>MAQDNCMNSMNISANCVPQSLFDHCRGIISQDDKLPPSHKLKLNVDVSVDEKNMRIEAEALYKALNWCSLVEFSIVMVGKSLLIKSLVKHYIKHNMPSVQGPITVVTGKNSRVQFVECPNDINGMIDAAKFTNLALLLLDRSYGFKMVPFSSFCSQVYMAKDNKTGETVALKKIRMDNEKEWFPFVAIREIKILKKFDHKNIVRLIVIVTSTSNEKDEQNSQEGGKFKGGIYMVFEYMDHDLIGLSDRPGLRFTIPQIKGRLRTRE</sequence>
<name>A0A803PYN8_CANSA</name>
<proteinExistence type="predicted"/>
<feature type="domain" description="Protein kinase" evidence="1">
    <location>
        <begin position="143"/>
        <end position="266"/>
    </location>
</feature>
<evidence type="ECO:0000313" key="2">
    <source>
        <dbReference type="EnsemblPlants" id="cds.evm.model.06.514"/>
    </source>
</evidence>
<dbReference type="EMBL" id="UZAU01000566">
    <property type="status" value="NOT_ANNOTATED_CDS"/>
    <property type="molecule type" value="Genomic_DNA"/>
</dbReference>